<evidence type="ECO:0000256" key="12">
    <source>
        <dbReference type="ARBA" id="ARBA00023136"/>
    </source>
</evidence>
<evidence type="ECO:0000256" key="8">
    <source>
        <dbReference type="ARBA" id="ARBA00022989"/>
    </source>
</evidence>
<name>A0A830HD91_9CHLO</name>
<evidence type="ECO:0000256" key="9">
    <source>
        <dbReference type="ARBA" id="ARBA00023002"/>
    </source>
</evidence>
<feature type="transmembrane region" description="Helical" evidence="20">
    <location>
        <begin position="292"/>
        <end position="314"/>
    </location>
</feature>
<accession>A0A830HD91</accession>
<comment type="similarity">
    <text evidence="2">Belongs to the ERG4/ERG24 family.</text>
</comment>
<dbReference type="FunFam" id="1.20.120.1630:FF:000011">
    <property type="entry name" value="Delta(14)-sterol reductase"/>
    <property type="match status" value="1"/>
</dbReference>
<dbReference type="AlphaFoldDB" id="A0A830HD91"/>
<feature type="transmembrane region" description="Helical" evidence="20">
    <location>
        <begin position="164"/>
        <end position="181"/>
    </location>
</feature>
<comment type="pathway">
    <text evidence="17">Steroid biosynthesis.</text>
</comment>
<evidence type="ECO:0000256" key="4">
    <source>
        <dbReference type="ARBA" id="ARBA00022516"/>
    </source>
</evidence>
<protein>
    <recommendedName>
        <fullName evidence="18">Delta(14)-sterol reductase</fullName>
        <ecNumber evidence="3">1.3.1.70</ecNumber>
    </recommendedName>
    <alternativeName>
        <fullName evidence="15">C-14 sterol reductase</fullName>
    </alternativeName>
    <alternativeName>
        <fullName evidence="16">Sterol C14-reductase</fullName>
    </alternativeName>
</protein>
<keyword evidence="14" id="KW-0753">Steroid metabolism</keyword>
<evidence type="ECO:0000256" key="20">
    <source>
        <dbReference type="SAM" id="Phobius"/>
    </source>
</evidence>
<sequence>MPPRRRVQLKFPPDSPHIQDLHGGGASAPAAARSPSPPPSSSAGRSRALSNSKSSSMKNNTKKTTSPSPPPRANKKINTKASEPAKSAPAKPNQTSEVHYEFNGPIGALGITIGLPVVCYLLVAVCNAKQGCVAITPFETIASRLKAQVNAFWERGSIATGDAAVAYLIWFVGCAALHLLLPGARIKGTKLKTGEQLTYKINGLYTFLLTTFGLAYLAYVGAFKLSYAYHAYVPLLTASVAFSYALSIYVYAMSFVKGKLLAEGGQTGNVLYDFFIGRELNPRIGSFDWKEFCELVPGLTLWVLLDMACCHAAYMHSGGGGWASLPASATATPWSAASAVASDVLTHIPIGLLLVTAFHWWYVFDALYNERSILTTMDITTDGFGFMLAFGDLAWVPFTYSLPARYLADRVIAGDSYGTTPPWLSVASVVLFFAGYSIFRGANGTKDLFRRNPDDPRVKHIKVLPTKRGTKLMVSGWWGMARHINYTGDWVLGLAWCLPCGFDRVIPYFYAVYFAVLLVHRDLRDEEMCEKKYGKDWATYKQKVPYRFIPGVY</sequence>
<dbReference type="InterPro" id="IPR001171">
    <property type="entry name" value="ERG24_DHCR-like"/>
</dbReference>
<dbReference type="Proteomes" id="UP000660262">
    <property type="component" value="Unassembled WGS sequence"/>
</dbReference>
<dbReference type="OrthoDB" id="5326588at2759"/>
<dbReference type="GO" id="GO:0006696">
    <property type="term" value="P:ergosterol biosynthetic process"/>
    <property type="evidence" value="ECO:0007669"/>
    <property type="project" value="TreeGrafter"/>
</dbReference>
<evidence type="ECO:0000256" key="1">
    <source>
        <dbReference type="ARBA" id="ARBA00004141"/>
    </source>
</evidence>
<dbReference type="InterPro" id="IPR018083">
    <property type="entry name" value="Sterol_reductase_CS"/>
</dbReference>
<keyword evidence="7" id="KW-0752">Steroid biosynthesis</keyword>
<dbReference type="PROSITE" id="PS01018">
    <property type="entry name" value="STEROL_REDUCT_2"/>
    <property type="match status" value="1"/>
</dbReference>
<keyword evidence="13" id="KW-1207">Sterol metabolism</keyword>
<evidence type="ECO:0000256" key="17">
    <source>
        <dbReference type="ARBA" id="ARBA00060577"/>
    </source>
</evidence>
<keyword evidence="11" id="KW-0443">Lipid metabolism</keyword>
<dbReference type="Pfam" id="PF01222">
    <property type="entry name" value="ERG4_ERG24"/>
    <property type="match status" value="2"/>
</dbReference>
<feature type="region of interest" description="Disordered" evidence="19">
    <location>
        <begin position="1"/>
        <end position="96"/>
    </location>
</feature>
<proteinExistence type="inferred from homology"/>
<dbReference type="PROSITE" id="PS01017">
    <property type="entry name" value="STEROL_REDUCT_1"/>
    <property type="match status" value="1"/>
</dbReference>
<evidence type="ECO:0000313" key="22">
    <source>
        <dbReference type="Proteomes" id="UP000660262"/>
    </source>
</evidence>
<evidence type="ECO:0000256" key="6">
    <source>
        <dbReference type="ARBA" id="ARBA00022857"/>
    </source>
</evidence>
<keyword evidence="10" id="KW-0756">Sterol biosynthesis</keyword>
<evidence type="ECO:0000256" key="16">
    <source>
        <dbReference type="ARBA" id="ARBA00031227"/>
    </source>
</evidence>
<evidence type="ECO:0000256" key="13">
    <source>
        <dbReference type="ARBA" id="ARBA00023166"/>
    </source>
</evidence>
<feature type="compositionally biased region" description="Low complexity" evidence="19">
    <location>
        <begin position="41"/>
        <end position="66"/>
    </location>
</feature>
<feature type="transmembrane region" description="Helical" evidence="20">
    <location>
        <begin position="202"/>
        <end position="223"/>
    </location>
</feature>
<dbReference type="EMBL" id="BNJQ01000004">
    <property type="protein sequence ID" value="GHP03047.1"/>
    <property type="molecule type" value="Genomic_DNA"/>
</dbReference>
<comment type="caution">
    <text evidence="21">The sequence shown here is derived from an EMBL/GenBank/DDBJ whole genome shotgun (WGS) entry which is preliminary data.</text>
</comment>
<feature type="compositionally biased region" description="Low complexity" evidence="19">
    <location>
        <begin position="80"/>
        <end position="92"/>
    </location>
</feature>
<dbReference type="EC" id="1.3.1.70" evidence="3"/>
<evidence type="ECO:0000256" key="11">
    <source>
        <dbReference type="ARBA" id="ARBA00023098"/>
    </source>
</evidence>
<evidence type="ECO:0000256" key="3">
    <source>
        <dbReference type="ARBA" id="ARBA00012413"/>
    </source>
</evidence>
<evidence type="ECO:0000256" key="7">
    <source>
        <dbReference type="ARBA" id="ARBA00022955"/>
    </source>
</evidence>
<reference evidence="21" key="1">
    <citation type="submission" date="2020-10" db="EMBL/GenBank/DDBJ databases">
        <title>Unveiling of a novel bifunctional photoreceptor, Dualchrome1, isolated from a cosmopolitan green alga.</title>
        <authorList>
            <person name="Suzuki S."/>
            <person name="Kawachi M."/>
        </authorList>
    </citation>
    <scope>NUCLEOTIDE SEQUENCE</scope>
    <source>
        <strain evidence="21">NIES 2893</strain>
    </source>
</reference>
<gene>
    <name evidence="21" type="ORF">PPROV_000180200</name>
</gene>
<evidence type="ECO:0000256" key="19">
    <source>
        <dbReference type="SAM" id="MobiDB-lite"/>
    </source>
</evidence>
<keyword evidence="5 20" id="KW-0812">Transmembrane</keyword>
<keyword evidence="4" id="KW-0444">Lipid biosynthesis</keyword>
<evidence type="ECO:0000256" key="5">
    <source>
        <dbReference type="ARBA" id="ARBA00022692"/>
    </source>
</evidence>
<dbReference type="PANTHER" id="PTHR21257">
    <property type="entry name" value="DELTA(14)-STEROL REDUCTASE"/>
    <property type="match status" value="1"/>
</dbReference>
<evidence type="ECO:0000256" key="10">
    <source>
        <dbReference type="ARBA" id="ARBA00023011"/>
    </source>
</evidence>
<feature type="transmembrane region" description="Helical" evidence="20">
    <location>
        <begin position="229"/>
        <end position="252"/>
    </location>
</feature>
<evidence type="ECO:0000256" key="14">
    <source>
        <dbReference type="ARBA" id="ARBA00023221"/>
    </source>
</evidence>
<keyword evidence="8 20" id="KW-1133">Transmembrane helix</keyword>
<evidence type="ECO:0000256" key="2">
    <source>
        <dbReference type="ARBA" id="ARBA00005402"/>
    </source>
</evidence>
<evidence type="ECO:0000313" key="21">
    <source>
        <dbReference type="EMBL" id="GHP03047.1"/>
    </source>
</evidence>
<keyword evidence="12 20" id="KW-0472">Membrane</keyword>
<comment type="subcellular location">
    <subcellularLocation>
        <location evidence="1">Membrane</location>
        <topology evidence="1">Multi-pass membrane protein</topology>
    </subcellularLocation>
</comment>
<evidence type="ECO:0000256" key="18">
    <source>
        <dbReference type="ARBA" id="ARBA00069705"/>
    </source>
</evidence>
<evidence type="ECO:0000256" key="15">
    <source>
        <dbReference type="ARBA" id="ARBA00030165"/>
    </source>
</evidence>
<feature type="transmembrane region" description="Helical" evidence="20">
    <location>
        <begin position="384"/>
        <end position="403"/>
    </location>
</feature>
<dbReference type="GO" id="GO:0005789">
    <property type="term" value="C:endoplasmic reticulum membrane"/>
    <property type="evidence" value="ECO:0007669"/>
    <property type="project" value="TreeGrafter"/>
</dbReference>
<feature type="transmembrane region" description="Helical" evidence="20">
    <location>
        <begin position="344"/>
        <end position="363"/>
    </location>
</feature>
<organism evidence="21 22">
    <name type="scientific">Pycnococcus provasolii</name>
    <dbReference type="NCBI Taxonomy" id="41880"/>
    <lineage>
        <taxon>Eukaryota</taxon>
        <taxon>Viridiplantae</taxon>
        <taxon>Chlorophyta</taxon>
        <taxon>Pseudoscourfieldiophyceae</taxon>
        <taxon>Pseudoscourfieldiales</taxon>
        <taxon>Pycnococcaceae</taxon>
        <taxon>Pycnococcus</taxon>
    </lineage>
</organism>
<dbReference type="PANTHER" id="PTHR21257:SF52">
    <property type="entry name" value="DELTA(14)-STEROL REDUCTASE TM7SF2"/>
    <property type="match status" value="1"/>
</dbReference>
<dbReference type="Gene3D" id="1.20.120.1630">
    <property type="match status" value="1"/>
</dbReference>
<keyword evidence="6" id="KW-0521">NADP</keyword>
<dbReference type="GO" id="GO:0050613">
    <property type="term" value="F:Delta14-sterol reductase activity"/>
    <property type="evidence" value="ECO:0007669"/>
    <property type="project" value="UniProtKB-EC"/>
</dbReference>
<keyword evidence="22" id="KW-1185">Reference proteome</keyword>
<feature type="transmembrane region" description="Helical" evidence="20">
    <location>
        <begin position="423"/>
        <end position="442"/>
    </location>
</feature>
<keyword evidence="9" id="KW-0560">Oxidoreductase</keyword>